<feature type="region of interest" description="Disordered" evidence="1">
    <location>
        <begin position="42"/>
        <end position="61"/>
    </location>
</feature>
<evidence type="ECO:0000313" key="3">
    <source>
        <dbReference type="Proteomes" id="UP001266305"/>
    </source>
</evidence>
<dbReference type="EMBL" id="JASSZA010000014">
    <property type="protein sequence ID" value="KAK2094613.1"/>
    <property type="molecule type" value="Genomic_DNA"/>
</dbReference>
<gene>
    <name evidence="2" type="ORF">P7K49_028351</name>
</gene>
<keyword evidence="3" id="KW-1185">Reference proteome</keyword>
<protein>
    <submittedName>
        <fullName evidence="2">Uncharacterized protein</fullName>
    </submittedName>
</protein>
<comment type="caution">
    <text evidence="2">The sequence shown here is derived from an EMBL/GenBank/DDBJ whole genome shotgun (WGS) entry which is preliminary data.</text>
</comment>
<dbReference type="Proteomes" id="UP001266305">
    <property type="component" value="Unassembled WGS sequence"/>
</dbReference>
<sequence>MSGLEIYSTDSSRLFWGEQIFQKALAALLIKPDIVLRKEEEWKASISPTTPTPDSLPPNQKCVKKQSIVSGSPTLECPLVAKPGTSFPYFASCDSATRLFQQPTQN</sequence>
<proteinExistence type="predicted"/>
<evidence type="ECO:0000256" key="1">
    <source>
        <dbReference type="SAM" id="MobiDB-lite"/>
    </source>
</evidence>
<accession>A0ABQ9UDC8</accession>
<reference evidence="2 3" key="1">
    <citation type="submission" date="2023-05" db="EMBL/GenBank/DDBJ databases">
        <title>B98-5 Cell Line De Novo Hybrid Assembly: An Optical Mapping Approach.</title>
        <authorList>
            <person name="Kananen K."/>
            <person name="Auerbach J.A."/>
            <person name="Kautto E."/>
            <person name="Blachly J.S."/>
        </authorList>
    </citation>
    <scope>NUCLEOTIDE SEQUENCE [LARGE SCALE GENOMIC DNA]</scope>
    <source>
        <strain evidence="2">B95-8</strain>
        <tissue evidence="2">Cell line</tissue>
    </source>
</reference>
<evidence type="ECO:0000313" key="2">
    <source>
        <dbReference type="EMBL" id="KAK2094613.1"/>
    </source>
</evidence>
<name>A0ABQ9UDC8_SAGOE</name>
<organism evidence="2 3">
    <name type="scientific">Saguinus oedipus</name>
    <name type="common">Cotton-top tamarin</name>
    <name type="synonym">Oedipomidas oedipus</name>
    <dbReference type="NCBI Taxonomy" id="9490"/>
    <lineage>
        <taxon>Eukaryota</taxon>
        <taxon>Metazoa</taxon>
        <taxon>Chordata</taxon>
        <taxon>Craniata</taxon>
        <taxon>Vertebrata</taxon>
        <taxon>Euteleostomi</taxon>
        <taxon>Mammalia</taxon>
        <taxon>Eutheria</taxon>
        <taxon>Euarchontoglires</taxon>
        <taxon>Primates</taxon>
        <taxon>Haplorrhini</taxon>
        <taxon>Platyrrhini</taxon>
        <taxon>Cebidae</taxon>
        <taxon>Callitrichinae</taxon>
        <taxon>Saguinus</taxon>
    </lineage>
</organism>